<evidence type="ECO:0000256" key="1">
    <source>
        <dbReference type="ARBA" id="ARBA00022741"/>
    </source>
</evidence>
<dbReference type="RefSeq" id="WP_165391356.1">
    <property type="nucleotide sequence ID" value="NZ_SHKX01000011.1"/>
</dbReference>
<dbReference type="SUPFAM" id="SSF52540">
    <property type="entry name" value="P-loop containing nucleoside triphosphate hydrolases"/>
    <property type="match status" value="2"/>
</dbReference>
<reference evidence="4 5" key="1">
    <citation type="submission" date="2019-02" db="EMBL/GenBank/DDBJ databases">
        <title>Genomic Encyclopedia of Type Strains, Phase IV (KMG-IV): sequencing the most valuable type-strain genomes for metagenomic binning, comparative biology and taxonomic classification.</title>
        <authorList>
            <person name="Goeker M."/>
        </authorList>
    </citation>
    <scope>NUCLEOTIDE SEQUENCE [LARGE SCALE GENOMIC DNA]</scope>
    <source>
        <strain evidence="4 5">DSM 105135</strain>
    </source>
</reference>
<comment type="caution">
    <text evidence="4">The sequence shown here is derived from an EMBL/GenBank/DDBJ whole genome shotgun (WGS) entry which is preliminary data.</text>
</comment>
<dbReference type="Pfam" id="PF13538">
    <property type="entry name" value="UvrD_C_2"/>
    <property type="match status" value="1"/>
</dbReference>
<protein>
    <submittedName>
        <fullName evidence="4">UvrD-like helicase family protein</fullName>
    </submittedName>
</protein>
<feature type="domain" description="AAA+ ATPase" evidence="3">
    <location>
        <begin position="27"/>
        <end position="202"/>
    </location>
</feature>
<proteinExistence type="predicted"/>
<dbReference type="PANTHER" id="PTHR43788:SF6">
    <property type="entry name" value="DNA HELICASE B"/>
    <property type="match status" value="1"/>
</dbReference>
<keyword evidence="5" id="KW-1185">Reference proteome</keyword>
<dbReference type="GO" id="GO:0003678">
    <property type="term" value="F:DNA helicase activity"/>
    <property type="evidence" value="ECO:0007669"/>
    <property type="project" value="UniProtKB-ARBA"/>
</dbReference>
<keyword evidence="4" id="KW-0378">Hydrolase</keyword>
<dbReference type="Gene3D" id="3.40.50.300">
    <property type="entry name" value="P-loop containing nucleotide triphosphate hydrolases"/>
    <property type="match status" value="2"/>
</dbReference>
<dbReference type="InterPro" id="IPR027417">
    <property type="entry name" value="P-loop_NTPase"/>
</dbReference>
<dbReference type="GO" id="GO:0005524">
    <property type="term" value="F:ATP binding"/>
    <property type="evidence" value="ECO:0007669"/>
    <property type="project" value="UniProtKB-KW"/>
</dbReference>
<dbReference type="SMART" id="SM00382">
    <property type="entry name" value="AAA"/>
    <property type="match status" value="1"/>
</dbReference>
<dbReference type="InterPro" id="IPR050534">
    <property type="entry name" value="Coronavir_polyprotein_1ab"/>
</dbReference>
<dbReference type="InterPro" id="IPR027785">
    <property type="entry name" value="UvrD-like_helicase_C"/>
</dbReference>
<dbReference type="EMBL" id="SHKX01000011">
    <property type="protein sequence ID" value="RZU46930.1"/>
    <property type="molecule type" value="Genomic_DNA"/>
</dbReference>
<evidence type="ECO:0000256" key="2">
    <source>
        <dbReference type="ARBA" id="ARBA00022840"/>
    </source>
</evidence>
<sequence length="488" mass="54146">MTTPATLQLTPQQDAALAAIREFLDSDDACFILRGYAGTGKTTLVSRLLDHLRDTQQDYLLLASTGRAARILGMATGEGAQTVHSVIYEFASVEISGDTGLNVRFSLSQEGPENTVIIIDEASMLANGSPLPVGQASLFTQYGSGQLLSDFLFWSGLTSGLLSGNRVIFVGDAAQLPPVGETVSMALFAHHFQKYFGLKAREVELTDIVRQQEGSHILQQAGRLRDSILSGARDPVDWLPPADDWRYLLGDDDATRYRADHMSGRASIIITHSNKRALELNRKVRHKRFNAMFAPLQPGDILMVNQNNSESQLLNGDLVKALEVGAQETRLVMLRLKQKPFHKQVKLVFRQVKVAYQSLLHGRMEQDCLILENLLYSPLAGPTDDERQALVADFKQRIRAEKLTPAQISGAFQNDPYLNALQVKYGYALTCHKAQGGEWETAIVDVPGYLQGSYTSQLRWLYTAITRGKKEVRILRGENAKGWLKEES</sequence>
<accession>A0A4Q7Z8V2</accession>
<dbReference type="AlphaFoldDB" id="A0A4Q7Z8V2"/>
<dbReference type="CDD" id="cd18809">
    <property type="entry name" value="SF1_C_RecD"/>
    <property type="match status" value="1"/>
</dbReference>
<keyword evidence="1" id="KW-0547">Nucleotide-binding</keyword>
<keyword evidence="2" id="KW-0067">ATP-binding</keyword>
<evidence type="ECO:0000313" key="5">
    <source>
        <dbReference type="Proteomes" id="UP000292423"/>
    </source>
</evidence>
<dbReference type="Proteomes" id="UP000292423">
    <property type="component" value="Unassembled WGS sequence"/>
</dbReference>
<dbReference type="PANTHER" id="PTHR43788">
    <property type="entry name" value="DNA2/NAM7 HELICASE FAMILY MEMBER"/>
    <property type="match status" value="1"/>
</dbReference>
<evidence type="ECO:0000259" key="3">
    <source>
        <dbReference type="SMART" id="SM00382"/>
    </source>
</evidence>
<dbReference type="InterPro" id="IPR003593">
    <property type="entry name" value="AAA+_ATPase"/>
</dbReference>
<organism evidence="4 5">
    <name type="scientific">Fluviicoccus keumensis</name>
    <dbReference type="NCBI Taxonomy" id="1435465"/>
    <lineage>
        <taxon>Bacteria</taxon>
        <taxon>Pseudomonadati</taxon>
        <taxon>Pseudomonadota</taxon>
        <taxon>Gammaproteobacteria</taxon>
        <taxon>Moraxellales</taxon>
        <taxon>Moraxellaceae</taxon>
        <taxon>Fluviicoccus</taxon>
    </lineage>
</organism>
<gene>
    <name evidence="4" type="ORF">EV700_1316</name>
</gene>
<keyword evidence="4" id="KW-0347">Helicase</keyword>
<name>A0A4Q7Z8V2_9GAMM</name>
<dbReference type="Pfam" id="PF13604">
    <property type="entry name" value="AAA_30"/>
    <property type="match status" value="1"/>
</dbReference>
<evidence type="ECO:0000313" key="4">
    <source>
        <dbReference type="EMBL" id="RZU46930.1"/>
    </source>
</evidence>